<dbReference type="Proteomes" id="UP000322644">
    <property type="component" value="Chromosome"/>
</dbReference>
<gene>
    <name evidence="1" type="ORF">APORC_1906</name>
</gene>
<dbReference type="Gene3D" id="2.130.10.10">
    <property type="entry name" value="YVTN repeat-like/Quinoprotein amine dehydrogenase"/>
    <property type="match status" value="1"/>
</dbReference>
<evidence type="ECO:0000313" key="2">
    <source>
        <dbReference type="Proteomes" id="UP000322644"/>
    </source>
</evidence>
<dbReference type="PROSITE" id="PS51257">
    <property type="entry name" value="PROKAR_LIPOPROTEIN"/>
    <property type="match status" value="1"/>
</dbReference>
<dbReference type="RefSeq" id="WP_066176831.1">
    <property type="nucleotide sequence ID" value="NZ_CP036246.2"/>
</dbReference>
<sequence length="327" mass="37003">MKYSLYLVLFLFLLSGCSGKKYYEPTDVEGEFEVSKKSMKSSIKSMNKVGGTLDSGVFISELGLSEIKLSKNFDFINLTDDKKIIATNNLDKILIDNIEINTENPVVAASLVGDRLAVIYSNNSVELFDINSNKTLFKEYFSLSLANDVRVTNPLFMGSLVLFPTLDGRLIIVSLVSNEIVRNIAVDPDNEFKNIIALGLLNNEETLIVASSNKILSISPRDTISKEYNIRDIIFKEDKIYLANIEGEIIKMNSSLDEESIVKFKYAKILALAYKESLYALESQGYLINLDKNLDSEKVYKFKFNNEKRVLSIDNKLYFDKSYIELP</sequence>
<reference evidence="1 2" key="1">
    <citation type="submission" date="2019-09" db="EMBL/GenBank/DDBJ databases">
        <title>Complete genome sequencing of four Arcobacter species reveals a diverse suite of mobile elements.</title>
        <authorList>
            <person name="Miller W.G."/>
            <person name="Yee E."/>
            <person name="Bono J.L."/>
        </authorList>
    </citation>
    <scope>NUCLEOTIDE SEQUENCE [LARGE SCALE GENOMIC DNA]</scope>
    <source>
        <strain evidence="1 2">CCUG 56899</strain>
    </source>
</reference>
<accession>A0A5C2HK12</accession>
<organism evidence="1 2">
    <name type="scientific">Arcobacter porcinus</name>
    <dbReference type="NCBI Taxonomy" id="1935204"/>
    <lineage>
        <taxon>Bacteria</taxon>
        <taxon>Pseudomonadati</taxon>
        <taxon>Campylobacterota</taxon>
        <taxon>Epsilonproteobacteria</taxon>
        <taxon>Campylobacterales</taxon>
        <taxon>Arcobacteraceae</taxon>
        <taxon>Arcobacter</taxon>
    </lineage>
</organism>
<proteinExistence type="predicted"/>
<dbReference type="InterPro" id="IPR036322">
    <property type="entry name" value="WD40_repeat_dom_sf"/>
</dbReference>
<dbReference type="KEGG" id="apoc:APORC_1906"/>
<dbReference type="AlphaFoldDB" id="A0A5C2HK12"/>
<dbReference type="EMBL" id="CP036246">
    <property type="protein sequence ID" value="QEP41461.1"/>
    <property type="molecule type" value="Genomic_DNA"/>
</dbReference>
<dbReference type="SUPFAM" id="SSF50978">
    <property type="entry name" value="WD40 repeat-like"/>
    <property type="match status" value="1"/>
</dbReference>
<protein>
    <recommendedName>
        <fullName evidence="3">Plasminogen-binding protein PgbB</fullName>
    </recommendedName>
</protein>
<dbReference type="InterPro" id="IPR015943">
    <property type="entry name" value="WD40/YVTN_repeat-like_dom_sf"/>
</dbReference>
<evidence type="ECO:0008006" key="3">
    <source>
        <dbReference type="Google" id="ProtNLM"/>
    </source>
</evidence>
<evidence type="ECO:0000313" key="1">
    <source>
        <dbReference type="EMBL" id="QEP41461.1"/>
    </source>
</evidence>
<reference evidence="1 2" key="2">
    <citation type="submission" date="2019-09" db="EMBL/GenBank/DDBJ databases">
        <title>Taxonomic note: a critical rebuttal of the proposed division of the genus Arcobacter into six genera, emended descriptions of Arcobacter anaerophilus and the genus Arcobacter, and an assessment of genus-level boundaries for Epsilonproteobacteria using in silico genomic comparator tools.</title>
        <authorList>
            <person name="On S.L.W."/>
            <person name="Miller W.G."/>
            <person name="Biggs P."/>
            <person name="Cornelius A."/>
            <person name="Vandamme P."/>
        </authorList>
    </citation>
    <scope>NUCLEOTIDE SEQUENCE [LARGE SCALE GENOMIC DNA]</scope>
    <source>
        <strain evidence="1 2">CCUG 56899</strain>
    </source>
</reference>
<name>A0A5C2HK12_9BACT</name>